<feature type="transmembrane region" description="Helical" evidence="5">
    <location>
        <begin position="302"/>
        <end position="323"/>
    </location>
</feature>
<feature type="transmembrane region" description="Helical" evidence="5">
    <location>
        <begin position="372"/>
        <end position="390"/>
    </location>
</feature>
<keyword evidence="5" id="KW-0520">NAD</keyword>
<evidence type="ECO:0000256" key="5">
    <source>
        <dbReference type="HAMAP-Rule" id="MF_00445"/>
    </source>
</evidence>
<feature type="transmembrane region" description="Helical" evidence="5">
    <location>
        <begin position="448"/>
        <end position="471"/>
    </location>
</feature>
<comment type="subcellular location">
    <subcellularLocation>
        <location evidence="5">Cell membrane</location>
        <topology evidence="5">Multi-pass membrane protein</topology>
    </subcellularLocation>
    <subcellularLocation>
        <location evidence="1">Endomembrane system</location>
        <topology evidence="1">Multi-pass membrane protein</topology>
    </subcellularLocation>
    <subcellularLocation>
        <location evidence="6">Membrane</location>
        <topology evidence="6">Multi-pass membrane protein</topology>
    </subcellularLocation>
</comment>
<feature type="transmembrane region" description="Helical" evidence="5">
    <location>
        <begin position="13"/>
        <end position="31"/>
    </location>
</feature>
<evidence type="ECO:0000256" key="4">
    <source>
        <dbReference type="ARBA" id="ARBA00023136"/>
    </source>
</evidence>
<feature type="transmembrane region" description="Helical" evidence="5">
    <location>
        <begin position="274"/>
        <end position="293"/>
    </location>
</feature>
<keyword evidence="9" id="KW-1185">Reference proteome</keyword>
<dbReference type="OrthoDB" id="9811718at2"/>
<keyword evidence="2 5" id="KW-0812">Transmembrane</keyword>
<evidence type="ECO:0000256" key="3">
    <source>
        <dbReference type="ARBA" id="ARBA00022989"/>
    </source>
</evidence>
<feature type="transmembrane region" description="Helical" evidence="5">
    <location>
        <begin position="43"/>
        <end position="61"/>
    </location>
</feature>
<gene>
    <name evidence="5" type="primary">nuoN</name>
    <name evidence="8" type="ORF">C7Y71_004890</name>
</gene>
<keyword evidence="4 5" id="KW-0472">Membrane</keyword>
<keyword evidence="3 5" id="KW-1133">Transmembrane helix</keyword>
<proteinExistence type="inferred from homology"/>
<dbReference type="EMBL" id="CP033459">
    <property type="protein sequence ID" value="QFQ12402.1"/>
    <property type="molecule type" value="Genomic_DNA"/>
</dbReference>
<comment type="similarity">
    <text evidence="5">Belongs to the complex I subunit 2 family.</text>
</comment>
<evidence type="ECO:0000256" key="6">
    <source>
        <dbReference type="RuleBase" id="RU000320"/>
    </source>
</evidence>
<dbReference type="GO" id="GO:0008137">
    <property type="term" value="F:NADH dehydrogenase (ubiquinone) activity"/>
    <property type="evidence" value="ECO:0007669"/>
    <property type="project" value="InterPro"/>
</dbReference>
<feature type="domain" description="NADH:quinone oxidoreductase/Mrp antiporter transmembrane" evidence="7">
    <location>
        <begin position="129"/>
        <end position="421"/>
    </location>
</feature>
<dbReference type="Proteomes" id="UP000249375">
    <property type="component" value="Chromosome"/>
</dbReference>
<evidence type="ECO:0000256" key="1">
    <source>
        <dbReference type="ARBA" id="ARBA00004127"/>
    </source>
</evidence>
<reference evidence="8 9" key="1">
    <citation type="submission" date="2018-11" db="EMBL/GenBank/DDBJ databases">
        <authorList>
            <person name="Na S.W."/>
            <person name="Baik M."/>
        </authorList>
    </citation>
    <scope>NUCLEOTIDE SEQUENCE [LARGE SCALE GENOMIC DNA]</scope>
    <source>
        <strain evidence="8 9">E39</strain>
    </source>
</reference>
<dbReference type="EC" id="7.1.1.-" evidence="5"/>
<dbReference type="GO" id="GO:0042773">
    <property type="term" value="P:ATP synthesis coupled electron transport"/>
    <property type="evidence" value="ECO:0007669"/>
    <property type="project" value="InterPro"/>
</dbReference>
<feature type="transmembrane region" description="Helical" evidence="5">
    <location>
        <begin position="396"/>
        <end position="427"/>
    </location>
</feature>
<dbReference type="InterPro" id="IPR010096">
    <property type="entry name" value="NADH-Q_OxRdtase_suN/2"/>
</dbReference>
<organism evidence="8 9">
    <name type="scientific">Pseudoprevotella muciniphila</name>
    <dbReference type="NCBI Taxonomy" id="2133944"/>
    <lineage>
        <taxon>Bacteria</taxon>
        <taxon>Pseudomonadati</taxon>
        <taxon>Bacteroidota</taxon>
        <taxon>Bacteroidia</taxon>
        <taxon>Bacteroidales</taxon>
        <taxon>Prevotellaceae</taxon>
        <taxon>Pseudoprevotella</taxon>
    </lineage>
</organism>
<feature type="transmembrane region" description="Helical" evidence="5">
    <location>
        <begin position="164"/>
        <end position="185"/>
    </location>
</feature>
<comment type="function">
    <text evidence="5">NDH-1 shuttles electrons from NADH, via FMN and iron-sulfur (Fe-S) centers, to quinones in the respiratory chain. The immediate electron acceptor for the enzyme in this species is believed to be a menaquinone. Couples the redox reaction to proton translocation (for every two electrons transferred, four hydrogen ions are translocated across the cytoplasmic membrane), and thus conserves the redox energy in a proton gradient.</text>
</comment>
<comment type="catalytic activity">
    <reaction evidence="5">
        <text>a quinone + NADH + 5 H(+)(in) = a quinol + NAD(+) + 4 H(+)(out)</text>
        <dbReference type="Rhea" id="RHEA:57888"/>
        <dbReference type="ChEBI" id="CHEBI:15378"/>
        <dbReference type="ChEBI" id="CHEBI:24646"/>
        <dbReference type="ChEBI" id="CHEBI:57540"/>
        <dbReference type="ChEBI" id="CHEBI:57945"/>
        <dbReference type="ChEBI" id="CHEBI:132124"/>
    </reaction>
</comment>
<dbReference type="GO" id="GO:0005886">
    <property type="term" value="C:plasma membrane"/>
    <property type="evidence" value="ECO:0007669"/>
    <property type="project" value="UniProtKB-SubCell"/>
</dbReference>
<feature type="transmembrane region" description="Helical" evidence="5">
    <location>
        <begin position="133"/>
        <end position="152"/>
    </location>
</feature>
<name>A0A5P8E644_9BACT</name>
<dbReference type="PANTHER" id="PTHR22773">
    <property type="entry name" value="NADH DEHYDROGENASE"/>
    <property type="match status" value="1"/>
</dbReference>
<feature type="transmembrane region" description="Helical" evidence="5">
    <location>
        <begin position="329"/>
        <end position="351"/>
    </location>
</feature>
<sequence>MDYSQFLCMYEELSLIAVILILFVADLFMCGDRKGGKGIYNSPLPVMLMAILTAVNVFPVFQGTESVFGGMYVHTPVMTIIKSVLNVGTLVVFLMAHKWLTRTENLVKQGEFYIVTLFTLLGMYFMISAGHFIMFFIGLELASVPMCALVAFDKYRFESAEAGAKYILLALFSSALLLYGVSFIYGQTGTLYFEGLAERLEFNYLSVLGMIMFLAGLGFKISLVPFHLWTADTYEGAPTVVTGYLSVISKGAAAFVLMTVLMKAFSIGRLHDDWQLMMFWVIIASITLANLFAIRQKNLKRFMAFSAISQAGYLVLAIMGGDAQGMTSLVYYLLVYLAANLGAFAVINVVEQNSGKLGISDYNGLYSTNPKLSFLMTLCLFSLAGIPPFAGFFSKFFVFMAAFNAGFELLVFIALVNTIISLYYYLLIVKAMYISKSDNPIEHFTSDGYTKVALVICTVGVVFLGIAGWVYNYIDSIVNESLGTVSTIAGL</sequence>
<evidence type="ECO:0000313" key="9">
    <source>
        <dbReference type="Proteomes" id="UP000249375"/>
    </source>
</evidence>
<dbReference type="InterPro" id="IPR001750">
    <property type="entry name" value="ND/Mrp_TM"/>
</dbReference>
<evidence type="ECO:0000313" key="8">
    <source>
        <dbReference type="EMBL" id="QFQ12402.1"/>
    </source>
</evidence>
<accession>A0A5P8E644</accession>
<keyword evidence="5" id="KW-0813">Transport</keyword>
<dbReference type="Pfam" id="PF00361">
    <property type="entry name" value="Proton_antipo_M"/>
    <property type="match status" value="1"/>
</dbReference>
<feature type="transmembrane region" description="Helical" evidence="5">
    <location>
        <begin position="112"/>
        <end position="127"/>
    </location>
</feature>
<dbReference type="HAMAP" id="MF_00445">
    <property type="entry name" value="NDH1_NuoN_1"/>
    <property type="match status" value="1"/>
</dbReference>
<dbReference type="NCBIfam" id="TIGR01770">
    <property type="entry name" value="NDH_I_N"/>
    <property type="match status" value="1"/>
</dbReference>
<keyword evidence="5" id="KW-1278">Translocase</keyword>
<dbReference type="RefSeq" id="WP_111897267.1">
    <property type="nucleotide sequence ID" value="NZ_CP033459.1"/>
</dbReference>
<keyword evidence="5" id="KW-1003">Cell membrane</keyword>
<feature type="transmembrane region" description="Helical" evidence="5">
    <location>
        <begin position="81"/>
        <end position="100"/>
    </location>
</feature>
<evidence type="ECO:0000256" key="2">
    <source>
        <dbReference type="ARBA" id="ARBA00022692"/>
    </source>
</evidence>
<feature type="transmembrane region" description="Helical" evidence="5">
    <location>
        <begin position="205"/>
        <end position="229"/>
    </location>
</feature>
<dbReference type="GO" id="GO:0050136">
    <property type="term" value="F:NADH dehydrogenase (quinone) (non-electrogenic) activity"/>
    <property type="evidence" value="ECO:0007669"/>
    <property type="project" value="UniProtKB-UniRule"/>
</dbReference>
<evidence type="ECO:0000259" key="7">
    <source>
        <dbReference type="Pfam" id="PF00361"/>
    </source>
</evidence>
<protein>
    <recommendedName>
        <fullName evidence="5">NADH-quinone oxidoreductase subunit N</fullName>
        <ecNumber evidence="5">7.1.1.-</ecNumber>
    </recommendedName>
    <alternativeName>
        <fullName evidence="5">NADH dehydrogenase I subunit N</fullName>
    </alternativeName>
    <alternativeName>
        <fullName evidence="5">NDH-1 subunit N</fullName>
    </alternativeName>
</protein>
<dbReference type="AlphaFoldDB" id="A0A5P8E644"/>
<comment type="subunit">
    <text evidence="5">NDH-1 is composed of 14 different subunits. Subunits NuoA, H, J, K, L, M, N constitute the membrane sector of the complex.</text>
</comment>
<dbReference type="KEGG" id="alq:C7Y71_004890"/>
<keyword evidence="5" id="KW-0874">Quinone</keyword>
<feature type="transmembrane region" description="Helical" evidence="5">
    <location>
        <begin position="241"/>
        <end position="262"/>
    </location>
</feature>
<dbReference type="GO" id="GO:0048038">
    <property type="term" value="F:quinone binding"/>
    <property type="evidence" value="ECO:0007669"/>
    <property type="project" value="UniProtKB-KW"/>
</dbReference>
<dbReference type="GO" id="GO:0012505">
    <property type="term" value="C:endomembrane system"/>
    <property type="evidence" value="ECO:0007669"/>
    <property type="project" value="UniProtKB-SubCell"/>
</dbReference>